<keyword evidence="5" id="KW-1185">Reference proteome</keyword>
<dbReference type="PROSITE" id="PS51747">
    <property type="entry name" value="CYT_DCMP_DEAMINASES_2"/>
    <property type="match status" value="1"/>
</dbReference>
<dbReference type="GO" id="GO:0052717">
    <property type="term" value="F:tRNA-specific adenosine-34 deaminase activity"/>
    <property type="evidence" value="ECO:0007669"/>
    <property type="project" value="TreeGrafter"/>
</dbReference>
<gene>
    <name evidence="4" type="ORF">KGF56_000404</name>
</gene>
<dbReference type="GO" id="GO:0005634">
    <property type="term" value="C:nucleus"/>
    <property type="evidence" value="ECO:0007669"/>
    <property type="project" value="TreeGrafter"/>
</dbReference>
<reference evidence="4" key="1">
    <citation type="journal article" date="2022" name="DNA Res.">
        <title>Genome analysis of five recently described species of the CUG-Ser clade uncovers Candida theae as a new hybrid lineage with pathogenic potential in the Candida parapsilosis species complex.</title>
        <authorList>
            <person name="Mixao V."/>
            <person name="Del Olmo V."/>
            <person name="Hegedusova E."/>
            <person name="Saus E."/>
            <person name="Pryszcz L."/>
            <person name="Cillingova A."/>
            <person name="Nosek J."/>
            <person name="Gabaldon T."/>
        </authorList>
    </citation>
    <scope>NUCLEOTIDE SEQUENCE</scope>
    <source>
        <strain evidence="4">CBS 10844</strain>
    </source>
</reference>
<dbReference type="PANTHER" id="PTHR11079:SF156">
    <property type="entry name" value="INACTIVE TRNA-SPECIFIC ADENOSINE DEAMINASE-LIKE PROTEIN 3-RELATED"/>
    <property type="match status" value="1"/>
</dbReference>
<proteinExistence type="inferred from homology"/>
<dbReference type="Pfam" id="PF00383">
    <property type="entry name" value="dCMP_cyt_deam_1"/>
    <property type="match status" value="1"/>
</dbReference>
<dbReference type="GO" id="GO:0005737">
    <property type="term" value="C:cytoplasm"/>
    <property type="evidence" value="ECO:0007669"/>
    <property type="project" value="TreeGrafter"/>
</dbReference>
<dbReference type="Proteomes" id="UP001202479">
    <property type="component" value="Unassembled WGS sequence"/>
</dbReference>
<sequence>MSDETKSCVDLDKGIVYNTLKQIRQRDDTDPEVPDLIPVWTCTIEPQQTKRFLSICKAKYDGEETSSLKHLKRMMKVDKNIRSIICPYTSNLEKQSILESLVGVDILALEVVQVPQYAANTKETSIRWSQIWPITWKGNPNHQFLNTVKFDMSLEKQMISHLLDALADTQSKKGSATIMAKQVNNSIEIQTIATNDGDNWPTQHSVMKAIDNIAQDELRKRKKHNLEKSERGYLCTNMIVYTTHEPCVMCSMALVHSRIVRCTYLQSNPTGGGMESSYHLGDRNGLNWRFQIWKWLGREELDRLSYLSSGAH</sequence>
<accession>A0AAI9T1C6</accession>
<dbReference type="GeneID" id="73378021"/>
<evidence type="ECO:0000256" key="2">
    <source>
        <dbReference type="ARBA" id="ARBA00038160"/>
    </source>
</evidence>
<comment type="caution">
    <text evidence="4">The sequence shown here is derived from an EMBL/GenBank/DDBJ whole genome shotgun (WGS) entry which is preliminary data.</text>
</comment>
<comment type="similarity">
    <text evidence="2">Belongs to the cytidine and deoxycytidylate deaminase family. ADAT3 subfamily.</text>
</comment>
<evidence type="ECO:0000313" key="5">
    <source>
        <dbReference type="Proteomes" id="UP001202479"/>
    </source>
</evidence>
<organism evidence="4 5">
    <name type="scientific">Candida oxycetoniae</name>
    <dbReference type="NCBI Taxonomy" id="497107"/>
    <lineage>
        <taxon>Eukaryota</taxon>
        <taxon>Fungi</taxon>
        <taxon>Dikarya</taxon>
        <taxon>Ascomycota</taxon>
        <taxon>Saccharomycotina</taxon>
        <taxon>Pichiomycetes</taxon>
        <taxon>Debaryomycetaceae</taxon>
        <taxon>Candida/Lodderomyces clade</taxon>
        <taxon>Candida</taxon>
    </lineage>
</organism>
<dbReference type="Gene3D" id="3.40.140.10">
    <property type="entry name" value="Cytidine Deaminase, domain 2"/>
    <property type="match status" value="1"/>
</dbReference>
<evidence type="ECO:0000259" key="3">
    <source>
        <dbReference type="PROSITE" id="PS51747"/>
    </source>
</evidence>
<dbReference type="PANTHER" id="PTHR11079">
    <property type="entry name" value="CYTOSINE DEAMINASE FAMILY MEMBER"/>
    <property type="match status" value="1"/>
</dbReference>
<feature type="domain" description="CMP/dCMP-type deaminase" evidence="3">
    <location>
        <begin position="158"/>
        <end position="275"/>
    </location>
</feature>
<dbReference type="AlphaFoldDB" id="A0AAI9T1C6"/>
<dbReference type="InterPro" id="IPR016193">
    <property type="entry name" value="Cytidine_deaminase-like"/>
</dbReference>
<name>A0AAI9T1C6_9ASCO</name>
<dbReference type="InterPro" id="IPR002125">
    <property type="entry name" value="CMP_dCMP_dom"/>
</dbReference>
<dbReference type="EMBL" id="JAHUZD010000021">
    <property type="protein sequence ID" value="KAI3406799.2"/>
    <property type="molecule type" value="Genomic_DNA"/>
</dbReference>
<evidence type="ECO:0000256" key="1">
    <source>
        <dbReference type="ARBA" id="ARBA00022694"/>
    </source>
</evidence>
<keyword evidence="1" id="KW-0819">tRNA processing</keyword>
<dbReference type="RefSeq" id="XP_049182544.1">
    <property type="nucleotide sequence ID" value="XM_049325418.1"/>
</dbReference>
<dbReference type="SUPFAM" id="SSF53927">
    <property type="entry name" value="Cytidine deaminase-like"/>
    <property type="match status" value="1"/>
</dbReference>
<protein>
    <submittedName>
        <fullName evidence="4">TAD3</fullName>
    </submittedName>
</protein>
<evidence type="ECO:0000313" key="4">
    <source>
        <dbReference type="EMBL" id="KAI3406799.2"/>
    </source>
</evidence>
<dbReference type="GO" id="GO:0008033">
    <property type="term" value="P:tRNA processing"/>
    <property type="evidence" value="ECO:0007669"/>
    <property type="project" value="UniProtKB-KW"/>
</dbReference>
<dbReference type="CDD" id="cd01285">
    <property type="entry name" value="nucleoside_deaminase"/>
    <property type="match status" value="1"/>
</dbReference>